<feature type="domain" description="Roadblock/LAMTOR2" evidence="1">
    <location>
        <begin position="13"/>
        <end position="103"/>
    </location>
</feature>
<name>A0A7K0BPP4_9ACTN</name>
<dbReference type="Pfam" id="PF03259">
    <property type="entry name" value="Robl_LC7"/>
    <property type="match status" value="1"/>
</dbReference>
<evidence type="ECO:0000313" key="3">
    <source>
        <dbReference type="Proteomes" id="UP000487268"/>
    </source>
</evidence>
<dbReference type="SMART" id="SM00960">
    <property type="entry name" value="Robl_LC7"/>
    <property type="match status" value="1"/>
</dbReference>
<dbReference type="InterPro" id="IPR004942">
    <property type="entry name" value="Roadblock/LAMTOR2_dom"/>
</dbReference>
<proteinExistence type="predicted"/>
<accession>A0A7K0BPP4</accession>
<dbReference type="PANTHER" id="PTHR36222">
    <property type="entry name" value="SERINE PROTEASE INHIBITOR RV3364C"/>
    <property type="match status" value="1"/>
</dbReference>
<dbReference type="SUPFAM" id="SSF103196">
    <property type="entry name" value="Roadblock/LC7 domain"/>
    <property type="match status" value="1"/>
</dbReference>
<dbReference type="InterPro" id="IPR053141">
    <property type="entry name" value="Mycobact_SerProt_Inhib_Rv3364c"/>
</dbReference>
<dbReference type="PANTHER" id="PTHR36222:SF1">
    <property type="entry name" value="SERINE PROTEASE INHIBITOR RV3364C"/>
    <property type="match status" value="1"/>
</dbReference>
<evidence type="ECO:0000259" key="1">
    <source>
        <dbReference type="SMART" id="SM00960"/>
    </source>
</evidence>
<evidence type="ECO:0000313" key="2">
    <source>
        <dbReference type="EMBL" id="MQY03170.1"/>
    </source>
</evidence>
<protein>
    <submittedName>
        <fullName evidence="2">Serine protease inhibitor</fullName>
    </submittedName>
</protein>
<organism evidence="2 3">
    <name type="scientific">Actinomadura macrotermitis</name>
    <dbReference type="NCBI Taxonomy" id="2585200"/>
    <lineage>
        <taxon>Bacteria</taxon>
        <taxon>Bacillati</taxon>
        <taxon>Actinomycetota</taxon>
        <taxon>Actinomycetes</taxon>
        <taxon>Streptosporangiales</taxon>
        <taxon>Thermomonosporaceae</taxon>
        <taxon>Actinomadura</taxon>
    </lineage>
</organism>
<reference evidence="2 3" key="1">
    <citation type="submission" date="2019-10" db="EMBL/GenBank/DDBJ databases">
        <title>Actinomadura rubteroloni sp. nov. and Actinomadura macrotermitis sp. nov., isolated from the gut of fungus growing-termite Macrotermes natalensis.</title>
        <authorList>
            <person name="Benndorf R."/>
            <person name="Martin K."/>
            <person name="Kuefner M."/>
            <person name="De Beer W."/>
            <person name="Kaster A.-K."/>
            <person name="Vollmers J."/>
            <person name="Poulsen M."/>
            <person name="Beemelmanns C."/>
        </authorList>
    </citation>
    <scope>NUCLEOTIDE SEQUENCE [LARGE SCALE GENOMIC DNA]</scope>
    <source>
        <strain evidence="2 3">RB68</strain>
    </source>
</reference>
<sequence>MTTQRAEPAGRLDWLINGLVERVPEVRMAVVQSADGLLMGASAGLARADAEYLSALAAGLQSLAQGARRQLGGGEVHQTIIEMRDAFLFVTAAGDGASLTVLSDAGADPGTISYEMAVLVKRVGEHLFSRPRPTAP</sequence>
<dbReference type="Gene3D" id="3.30.450.30">
    <property type="entry name" value="Dynein light chain 2a, cytoplasmic"/>
    <property type="match status" value="1"/>
</dbReference>
<comment type="caution">
    <text evidence="2">The sequence shown here is derived from an EMBL/GenBank/DDBJ whole genome shotgun (WGS) entry which is preliminary data.</text>
</comment>
<dbReference type="AlphaFoldDB" id="A0A7K0BPP4"/>
<dbReference type="Proteomes" id="UP000487268">
    <property type="component" value="Unassembled WGS sequence"/>
</dbReference>
<dbReference type="EMBL" id="WEGH01000001">
    <property type="protein sequence ID" value="MQY03170.1"/>
    <property type="molecule type" value="Genomic_DNA"/>
</dbReference>
<keyword evidence="3" id="KW-1185">Reference proteome</keyword>
<dbReference type="RefSeq" id="WP_328593815.1">
    <property type="nucleotide sequence ID" value="NZ_WEGH01000001.1"/>
</dbReference>
<gene>
    <name evidence="2" type="ORF">ACRB68_12110</name>
</gene>